<comment type="caution">
    <text evidence="2">The sequence shown here is derived from an EMBL/GenBank/DDBJ whole genome shotgun (WGS) entry which is preliminary data.</text>
</comment>
<dbReference type="Proteomes" id="UP000619244">
    <property type="component" value="Unassembled WGS sequence"/>
</dbReference>
<dbReference type="EMBL" id="BMVU01000004">
    <property type="protein sequence ID" value="GGX61414.1"/>
    <property type="molecule type" value="Genomic_DNA"/>
</dbReference>
<feature type="compositionally biased region" description="Basic and acidic residues" evidence="1">
    <location>
        <begin position="48"/>
        <end position="60"/>
    </location>
</feature>
<evidence type="ECO:0000313" key="3">
    <source>
        <dbReference type="Proteomes" id="UP000619244"/>
    </source>
</evidence>
<organism evidence="2 3">
    <name type="scientific">Streptomyces minutiscleroticus</name>
    <dbReference type="NCBI Taxonomy" id="68238"/>
    <lineage>
        <taxon>Bacteria</taxon>
        <taxon>Bacillati</taxon>
        <taxon>Actinomycetota</taxon>
        <taxon>Actinomycetes</taxon>
        <taxon>Kitasatosporales</taxon>
        <taxon>Streptomycetaceae</taxon>
        <taxon>Streptomyces</taxon>
    </lineage>
</organism>
<accession>A0A918NEK4</accession>
<reference evidence="2" key="2">
    <citation type="submission" date="2020-09" db="EMBL/GenBank/DDBJ databases">
        <authorList>
            <person name="Sun Q."/>
            <person name="Ohkuma M."/>
        </authorList>
    </citation>
    <scope>NUCLEOTIDE SEQUENCE</scope>
    <source>
        <strain evidence="2">JCM 4790</strain>
    </source>
</reference>
<name>A0A918NEK4_9ACTN</name>
<dbReference type="AlphaFoldDB" id="A0A918NEK4"/>
<gene>
    <name evidence="2" type="ORF">GCM10010358_14690</name>
</gene>
<proteinExistence type="predicted"/>
<protein>
    <submittedName>
        <fullName evidence="2">Uncharacterized protein</fullName>
    </submittedName>
</protein>
<feature type="region of interest" description="Disordered" evidence="1">
    <location>
        <begin position="23"/>
        <end position="83"/>
    </location>
</feature>
<keyword evidence="3" id="KW-1185">Reference proteome</keyword>
<reference evidence="2" key="1">
    <citation type="journal article" date="2014" name="Int. J. Syst. Evol. Microbiol.">
        <title>Complete genome sequence of Corynebacterium casei LMG S-19264T (=DSM 44701T), isolated from a smear-ripened cheese.</title>
        <authorList>
            <consortium name="US DOE Joint Genome Institute (JGI-PGF)"/>
            <person name="Walter F."/>
            <person name="Albersmeier A."/>
            <person name="Kalinowski J."/>
            <person name="Ruckert C."/>
        </authorList>
    </citation>
    <scope>NUCLEOTIDE SEQUENCE</scope>
    <source>
        <strain evidence="2">JCM 4790</strain>
    </source>
</reference>
<sequence>MAPGESSRDLLLGPLFTLRNQGFAESVQIGKNQDKQRGPPEPPLSERASAEKDARKDDLVPTRAAKRTGSHSDHGIATATHAR</sequence>
<evidence type="ECO:0000313" key="2">
    <source>
        <dbReference type="EMBL" id="GGX61414.1"/>
    </source>
</evidence>
<evidence type="ECO:0000256" key="1">
    <source>
        <dbReference type="SAM" id="MobiDB-lite"/>
    </source>
</evidence>